<dbReference type="InterPro" id="IPR020616">
    <property type="entry name" value="Thiolase_N"/>
</dbReference>
<dbReference type="Pfam" id="PF22691">
    <property type="entry name" value="Thiolase_C_1"/>
    <property type="match status" value="1"/>
</dbReference>
<dbReference type="AlphaFoldDB" id="A0A381PLB2"/>
<dbReference type="Gene3D" id="3.40.47.10">
    <property type="match status" value="1"/>
</dbReference>
<evidence type="ECO:0000313" key="3">
    <source>
        <dbReference type="EMBL" id="SUZ67730.1"/>
    </source>
</evidence>
<evidence type="ECO:0000259" key="1">
    <source>
        <dbReference type="Pfam" id="PF00108"/>
    </source>
</evidence>
<accession>A0A381PLB2</accession>
<dbReference type="EMBL" id="UINC01001019">
    <property type="protein sequence ID" value="SUZ67730.1"/>
    <property type="molecule type" value="Genomic_DNA"/>
</dbReference>
<proteinExistence type="predicted"/>
<feature type="domain" description="Thiolase C-terminal" evidence="2">
    <location>
        <begin position="251"/>
        <end position="373"/>
    </location>
</feature>
<evidence type="ECO:0000259" key="2">
    <source>
        <dbReference type="Pfam" id="PF22691"/>
    </source>
</evidence>
<feature type="domain" description="Thiolase N-terminal" evidence="1">
    <location>
        <begin position="2"/>
        <end position="166"/>
    </location>
</feature>
<protein>
    <submittedName>
        <fullName evidence="3">Uncharacterized protein</fullName>
    </submittedName>
</protein>
<dbReference type="PANTHER" id="PTHR42870:SF1">
    <property type="entry name" value="NON-SPECIFIC LIPID-TRANSFER PROTEIN-LIKE 2"/>
    <property type="match status" value="1"/>
</dbReference>
<dbReference type="CDD" id="cd00829">
    <property type="entry name" value="SCP-x_thiolase"/>
    <property type="match status" value="1"/>
</dbReference>
<reference evidence="3" key="1">
    <citation type="submission" date="2018-05" db="EMBL/GenBank/DDBJ databases">
        <authorList>
            <person name="Lanie J.A."/>
            <person name="Ng W.-L."/>
            <person name="Kazmierczak K.M."/>
            <person name="Andrzejewski T.M."/>
            <person name="Davidsen T.M."/>
            <person name="Wayne K.J."/>
            <person name="Tettelin H."/>
            <person name="Glass J.I."/>
            <person name="Rusch D."/>
            <person name="Podicherti R."/>
            <person name="Tsui H.-C.T."/>
            <person name="Winkler M.E."/>
        </authorList>
    </citation>
    <scope>NUCLEOTIDE SEQUENCE</scope>
</reference>
<name>A0A381PLB2_9ZZZZ</name>
<dbReference type="PIRSF" id="PIRSF000429">
    <property type="entry name" value="Ac-CoA_Ac_transf"/>
    <property type="match status" value="1"/>
</dbReference>
<dbReference type="SUPFAM" id="SSF53901">
    <property type="entry name" value="Thiolase-like"/>
    <property type="match status" value="2"/>
</dbReference>
<dbReference type="InterPro" id="IPR002155">
    <property type="entry name" value="Thiolase"/>
</dbReference>
<dbReference type="InterPro" id="IPR055140">
    <property type="entry name" value="Thiolase_C_2"/>
</dbReference>
<organism evidence="3">
    <name type="scientific">marine metagenome</name>
    <dbReference type="NCBI Taxonomy" id="408172"/>
    <lineage>
        <taxon>unclassified sequences</taxon>
        <taxon>metagenomes</taxon>
        <taxon>ecological metagenomes</taxon>
    </lineage>
</organism>
<dbReference type="PANTHER" id="PTHR42870">
    <property type="entry name" value="ACETYL-COA C-ACETYLTRANSFERASE"/>
    <property type="match status" value="1"/>
</dbReference>
<dbReference type="Pfam" id="PF00108">
    <property type="entry name" value="Thiolase_N"/>
    <property type="match status" value="1"/>
</dbReference>
<dbReference type="InterPro" id="IPR016039">
    <property type="entry name" value="Thiolase-like"/>
</dbReference>
<sequence>VAIIGIGMHEFGRHEGISGMEQGVVAVRRALADSGLTWQDMQFAYGGSKSAGAADLMVSKLGLTGLQFINVANGCATGGSALFSAWNSIESGMFDLGIAVGFDKHERGAFRPSTAEIGEWYGRSGLALTTQFFGMKINRYMHEFGITRSTLVRVAEKAYRNGSLNPMAWRREPLSADQIEGSAMLSYPLTQYMFCSPGEGGVAIVVASAERARKMGARPVFLKAAAVRSRRFGSFEVTAPHLALERSEGPTVDASLTAFEMAGIGPVDVDLAQLQDTESGAEVMHMAENGLCRHGEQEQIIARGETEIGGRLPVNTDGGCLANGEPIGASGLRQVYENVLQLRGDAGPRQVPGDPRVAYTHVYGAPGISGVTILSR</sequence>
<dbReference type="GO" id="GO:0016747">
    <property type="term" value="F:acyltransferase activity, transferring groups other than amino-acyl groups"/>
    <property type="evidence" value="ECO:0007669"/>
    <property type="project" value="InterPro"/>
</dbReference>
<feature type="non-terminal residue" evidence="3">
    <location>
        <position position="1"/>
    </location>
</feature>
<gene>
    <name evidence="3" type="ORF">METZ01_LOCUS20584</name>
</gene>